<feature type="compositionally biased region" description="Basic and acidic residues" evidence="1">
    <location>
        <begin position="91"/>
        <end position="111"/>
    </location>
</feature>
<feature type="compositionally biased region" description="Polar residues" evidence="1">
    <location>
        <begin position="1"/>
        <end position="13"/>
    </location>
</feature>
<organism evidence="2 3">
    <name type="scientific">Durusdinium trenchii</name>
    <dbReference type="NCBI Taxonomy" id="1381693"/>
    <lineage>
        <taxon>Eukaryota</taxon>
        <taxon>Sar</taxon>
        <taxon>Alveolata</taxon>
        <taxon>Dinophyceae</taxon>
        <taxon>Suessiales</taxon>
        <taxon>Symbiodiniaceae</taxon>
        <taxon>Durusdinium</taxon>
    </lineage>
</organism>
<evidence type="ECO:0000313" key="2">
    <source>
        <dbReference type="EMBL" id="CAK9118578.1"/>
    </source>
</evidence>
<dbReference type="EMBL" id="CAXAMN010029039">
    <property type="protein sequence ID" value="CAK9118578.1"/>
    <property type="molecule type" value="Genomic_DNA"/>
</dbReference>
<accession>A0ABP0T1S9</accession>
<feature type="compositionally biased region" description="Low complexity" evidence="1">
    <location>
        <begin position="160"/>
        <end position="176"/>
    </location>
</feature>
<feature type="compositionally biased region" description="Basic and acidic residues" evidence="1">
    <location>
        <begin position="180"/>
        <end position="208"/>
    </location>
</feature>
<dbReference type="Proteomes" id="UP001642484">
    <property type="component" value="Unassembled WGS sequence"/>
</dbReference>
<gene>
    <name evidence="2" type="ORF">CCMP2556_LOCUS55634</name>
</gene>
<protein>
    <submittedName>
        <fullName evidence="2">Uncharacterized protein</fullName>
    </submittedName>
</protein>
<feature type="region of interest" description="Disordered" evidence="1">
    <location>
        <begin position="1"/>
        <end position="208"/>
    </location>
</feature>
<feature type="compositionally biased region" description="Basic and acidic residues" evidence="1">
    <location>
        <begin position="14"/>
        <end position="47"/>
    </location>
</feature>
<reference evidence="2 3" key="1">
    <citation type="submission" date="2024-02" db="EMBL/GenBank/DDBJ databases">
        <authorList>
            <person name="Chen Y."/>
            <person name="Shah S."/>
            <person name="Dougan E. K."/>
            <person name="Thang M."/>
            <person name="Chan C."/>
        </authorList>
    </citation>
    <scope>NUCLEOTIDE SEQUENCE [LARGE SCALE GENOMIC DNA]</scope>
</reference>
<feature type="region of interest" description="Disordered" evidence="1">
    <location>
        <begin position="518"/>
        <end position="543"/>
    </location>
</feature>
<evidence type="ECO:0000313" key="3">
    <source>
        <dbReference type="Proteomes" id="UP001642484"/>
    </source>
</evidence>
<proteinExistence type="predicted"/>
<comment type="caution">
    <text evidence="2">The sequence shown here is derived from an EMBL/GenBank/DDBJ whole genome shotgun (WGS) entry which is preliminary data.</text>
</comment>
<sequence>MQEDVSNGSQMPNEESKKHEDGGKEKKAKKEDTTKGSDVTKDDPEKKDKKRKNNVSKKVDDEGKAKSNVEKEDGPEVQEKEIAQKKRKKTSKEQHFEEPKERGAGEKREGEPQPEVNTKKARSQENLVERQGTIESITALMDLASPDPKKLNFDSPGERSSSSTPLSTTISSSSGSRQKRQVDLSDDQKKAVADMQKPSDMDRGERKRQYSALRRAIARDAPPALVAKFGLCSDKERFCMLKAWLQNPDLDSIEVEEKYRSWVANLRTDRYVTVTVFQLEKLFGTSKEATEFIEQLITGQQGVPHPQAPNIKKARLYKVLKEVVEDKTTGQSTESGVKLSGRVRESAHKDLLKKQLGNLMNDDVSFMDLKTGAIKVKKPKKEKSPAEEAMGELKKIDKKILTMQIVFSSILFWASMLIDHIVHTNTRDSTGSPRLKGIINDLTAVQLDMKEHNVRNSAELVECLKDHMPKVEKLYADSQDRLQVPLSQVDPEDLLGMVNMLKEKCKPVDSDLKDAKRRVVAAKPKKKKAKADGSCGSDDGRSD</sequence>
<evidence type="ECO:0000256" key="1">
    <source>
        <dbReference type="SAM" id="MobiDB-lite"/>
    </source>
</evidence>
<feature type="compositionally biased region" description="Basic residues" evidence="1">
    <location>
        <begin position="518"/>
        <end position="529"/>
    </location>
</feature>
<name>A0ABP0T1S9_9DINO</name>
<keyword evidence="3" id="KW-1185">Reference proteome</keyword>
<feature type="compositionally biased region" description="Basic and acidic residues" evidence="1">
    <location>
        <begin position="57"/>
        <end position="84"/>
    </location>
</feature>